<feature type="transmembrane region" description="Helical" evidence="1">
    <location>
        <begin position="21"/>
        <end position="37"/>
    </location>
</feature>
<protein>
    <submittedName>
        <fullName evidence="3">CAP domain-containing protein</fullName>
    </submittedName>
</protein>
<evidence type="ECO:0000256" key="1">
    <source>
        <dbReference type="SAM" id="Phobius"/>
    </source>
</evidence>
<dbReference type="InterPro" id="IPR014044">
    <property type="entry name" value="CAP_dom"/>
</dbReference>
<evidence type="ECO:0000259" key="2">
    <source>
        <dbReference type="Pfam" id="PF00188"/>
    </source>
</evidence>
<dbReference type="EMBL" id="JAMPLM010000048">
    <property type="protein sequence ID" value="MEP1061946.1"/>
    <property type="molecule type" value="Genomic_DNA"/>
</dbReference>
<keyword evidence="1" id="KW-0472">Membrane</keyword>
<evidence type="ECO:0000313" key="3">
    <source>
        <dbReference type="EMBL" id="MEP1061946.1"/>
    </source>
</evidence>
<keyword evidence="1" id="KW-1133">Transmembrane helix</keyword>
<dbReference type="CDD" id="cd05379">
    <property type="entry name" value="CAP_bacterial"/>
    <property type="match status" value="1"/>
</dbReference>
<proteinExistence type="predicted"/>
<name>A0ABV0KRS8_9CYAN</name>
<dbReference type="PANTHER" id="PTHR31157">
    <property type="entry name" value="SCP DOMAIN-CONTAINING PROTEIN"/>
    <property type="match status" value="1"/>
</dbReference>
<reference evidence="3 4" key="1">
    <citation type="submission" date="2022-04" db="EMBL/GenBank/DDBJ databases">
        <title>Positive selection, recombination, and allopatry shape intraspecific diversity of widespread and dominant cyanobacteria.</title>
        <authorList>
            <person name="Wei J."/>
            <person name="Shu W."/>
            <person name="Hu C."/>
        </authorList>
    </citation>
    <scope>NUCLEOTIDE SEQUENCE [LARGE SCALE GENOMIC DNA]</scope>
    <source>
        <strain evidence="3 4">AS-A4</strain>
    </source>
</reference>
<sequence>MRYRARPKATAKQIVATTQRYVLPVLLAVATVAYYARDAYYFDNGKGGQGWRIGQPKVSLFNANSTRSLPQLRQFALSLVNRDRQLNGLPPLVEDPLLSQAAQQHSQDMLTRRYYAHITPEGKTPTDRLAQLGGKGGVGENIMQQTGNMGVSLNYGLLERFQKSWMYSKGHRQNLLKPDYTRFGYGIVVDPLSGQTYAAQGFALPAPP</sequence>
<dbReference type="Proteomes" id="UP001476950">
    <property type="component" value="Unassembled WGS sequence"/>
</dbReference>
<comment type="caution">
    <text evidence="3">The sequence shown here is derived from an EMBL/GenBank/DDBJ whole genome shotgun (WGS) entry which is preliminary data.</text>
</comment>
<dbReference type="Gene3D" id="3.40.33.10">
    <property type="entry name" value="CAP"/>
    <property type="match status" value="1"/>
</dbReference>
<dbReference type="SUPFAM" id="SSF55797">
    <property type="entry name" value="PR-1-like"/>
    <property type="match status" value="1"/>
</dbReference>
<keyword evidence="4" id="KW-1185">Reference proteome</keyword>
<dbReference type="InterPro" id="IPR035940">
    <property type="entry name" value="CAP_sf"/>
</dbReference>
<keyword evidence="1" id="KW-0812">Transmembrane</keyword>
<evidence type="ECO:0000313" key="4">
    <source>
        <dbReference type="Proteomes" id="UP001476950"/>
    </source>
</evidence>
<dbReference type="PANTHER" id="PTHR31157:SF1">
    <property type="entry name" value="SCP DOMAIN-CONTAINING PROTEIN"/>
    <property type="match status" value="1"/>
</dbReference>
<dbReference type="Pfam" id="PF00188">
    <property type="entry name" value="CAP"/>
    <property type="match status" value="1"/>
</dbReference>
<feature type="domain" description="SCP" evidence="2">
    <location>
        <begin position="77"/>
        <end position="194"/>
    </location>
</feature>
<organism evidence="3 4">
    <name type="scientific">Stenomitos frigidus AS-A4</name>
    <dbReference type="NCBI Taxonomy" id="2933935"/>
    <lineage>
        <taxon>Bacteria</taxon>
        <taxon>Bacillati</taxon>
        <taxon>Cyanobacteriota</taxon>
        <taxon>Cyanophyceae</taxon>
        <taxon>Leptolyngbyales</taxon>
        <taxon>Leptolyngbyaceae</taxon>
        <taxon>Stenomitos</taxon>
    </lineage>
</organism>
<dbReference type="RefSeq" id="WP_190455555.1">
    <property type="nucleotide sequence ID" value="NZ_JAMPLM010000048.1"/>
</dbReference>
<gene>
    <name evidence="3" type="ORF">NDI38_26590</name>
</gene>
<accession>A0ABV0KRS8</accession>